<dbReference type="PANTHER" id="PTHR36435:SF1">
    <property type="entry name" value="CAAX AMINO TERMINAL PROTEASE FAMILY PROTEIN"/>
    <property type="match status" value="1"/>
</dbReference>
<dbReference type="Pfam" id="PF02517">
    <property type="entry name" value="Rce1-like"/>
    <property type="match status" value="1"/>
</dbReference>
<evidence type="ECO:0000313" key="4">
    <source>
        <dbReference type="Proteomes" id="UP000703674"/>
    </source>
</evidence>
<dbReference type="InterPro" id="IPR052710">
    <property type="entry name" value="CAAX_protease"/>
</dbReference>
<keyword evidence="1" id="KW-1133">Transmembrane helix</keyword>
<protein>
    <submittedName>
        <fullName evidence="3">CPBP family intramembrane metalloprotease</fullName>
    </submittedName>
</protein>
<feature type="transmembrane region" description="Helical" evidence="1">
    <location>
        <begin position="81"/>
        <end position="100"/>
    </location>
</feature>
<keyword evidence="1" id="KW-0472">Membrane</keyword>
<evidence type="ECO:0000259" key="2">
    <source>
        <dbReference type="Pfam" id="PF02517"/>
    </source>
</evidence>
<keyword evidence="3" id="KW-0378">Hydrolase</keyword>
<dbReference type="Proteomes" id="UP000703674">
    <property type="component" value="Unassembled WGS sequence"/>
</dbReference>
<keyword evidence="4" id="KW-1185">Reference proteome</keyword>
<dbReference type="EMBL" id="JAAVJR010000011">
    <property type="protein sequence ID" value="NJW54056.1"/>
    <property type="molecule type" value="Genomic_DNA"/>
</dbReference>
<keyword evidence="3" id="KW-0645">Protease</keyword>
<proteinExistence type="predicted"/>
<dbReference type="InterPro" id="IPR003675">
    <property type="entry name" value="Rce1/LyrA-like_dom"/>
</dbReference>
<gene>
    <name evidence="3" type="ORF">HC175_14135</name>
</gene>
<feature type="transmembrane region" description="Helical" evidence="1">
    <location>
        <begin position="234"/>
        <end position="253"/>
    </location>
</feature>
<reference evidence="3 4" key="1">
    <citation type="submission" date="2020-03" db="EMBL/GenBank/DDBJ databases">
        <title>Salinimicrobium sp. nov, isolated from SCS.</title>
        <authorList>
            <person name="Cao W.R."/>
        </authorList>
    </citation>
    <scope>NUCLEOTIDE SEQUENCE [LARGE SCALE GENOMIC DNA]</scope>
    <source>
        <strain evidence="4">J15B91</strain>
    </source>
</reference>
<evidence type="ECO:0000313" key="3">
    <source>
        <dbReference type="EMBL" id="NJW54056.1"/>
    </source>
</evidence>
<feature type="domain" description="CAAX prenyl protease 2/Lysostaphin resistance protein A-like" evidence="2">
    <location>
        <begin position="126"/>
        <end position="213"/>
    </location>
</feature>
<accession>A0ABX1D660</accession>
<evidence type="ECO:0000256" key="1">
    <source>
        <dbReference type="SAM" id="Phobius"/>
    </source>
</evidence>
<keyword evidence="1" id="KW-0812">Transmembrane</keyword>
<name>A0ABX1D660_9FLAO</name>
<sequence length="264" mass="30893">MALIRALFLFLALVALMLALGMTQLYLLELVNPSENVYLHGMGIITWITPFIAYGTIFYFSEFQLDLKVLPAKLKSLNSEVLLYILAIAIGLEFLDRPLFDFKRIWDFIDVGNAEPYYMPEADRFIIYTGVFAMILAPVFEELYFRKFLFSKLLERYSATTSISVSSLCFALFHLPSFRNLLPTFIFGVVACLLYKKTGNILYTIFLHVLVNTLWFTLQYWGGDFYNWIFELQFSVNYWMLFLFGVVLTYYAVHRIIRVDEKQL</sequence>
<organism evidence="3 4">
    <name type="scientific">Salinimicrobium oceani</name>
    <dbReference type="NCBI Taxonomy" id="2722702"/>
    <lineage>
        <taxon>Bacteria</taxon>
        <taxon>Pseudomonadati</taxon>
        <taxon>Bacteroidota</taxon>
        <taxon>Flavobacteriia</taxon>
        <taxon>Flavobacteriales</taxon>
        <taxon>Flavobacteriaceae</taxon>
        <taxon>Salinimicrobium</taxon>
    </lineage>
</organism>
<comment type="caution">
    <text evidence="3">The sequence shown here is derived from an EMBL/GenBank/DDBJ whole genome shotgun (WGS) entry which is preliminary data.</text>
</comment>
<keyword evidence="3" id="KW-0482">Metalloprotease</keyword>
<dbReference type="GO" id="GO:0008237">
    <property type="term" value="F:metallopeptidase activity"/>
    <property type="evidence" value="ECO:0007669"/>
    <property type="project" value="UniProtKB-KW"/>
</dbReference>
<feature type="transmembrane region" description="Helical" evidence="1">
    <location>
        <begin position="202"/>
        <end position="222"/>
    </location>
</feature>
<feature type="transmembrane region" description="Helical" evidence="1">
    <location>
        <begin position="37"/>
        <end position="60"/>
    </location>
</feature>
<dbReference type="PANTHER" id="PTHR36435">
    <property type="entry name" value="SLR1288 PROTEIN"/>
    <property type="match status" value="1"/>
</dbReference>
<dbReference type="RefSeq" id="WP_168139146.1">
    <property type="nucleotide sequence ID" value="NZ_JAAVJR010000011.1"/>
</dbReference>
<feature type="transmembrane region" description="Helical" evidence="1">
    <location>
        <begin position="125"/>
        <end position="145"/>
    </location>
</feature>